<organism evidence="2 3">
    <name type="scientific">Tumebacillus amylolyticus</name>
    <dbReference type="NCBI Taxonomy" id="2801339"/>
    <lineage>
        <taxon>Bacteria</taxon>
        <taxon>Bacillati</taxon>
        <taxon>Bacillota</taxon>
        <taxon>Bacilli</taxon>
        <taxon>Bacillales</taxon>
        <taxon>Alicyclobacillaceae</taxon>
        <taxon>Tumebacillus</taxon>
    </lineage>
</organism>
<dbReference type="RefSeq" id="WP_201637100.1">
    <property type="nucleotide sequence ID" value="NZ_JAEQNB010000005.1"/>
</dbReference>
<evidence type="ECO:0000256" key="1">
    <source>
        <dbReference type="SAM" id="Phobius"/>
    </source>
</evidence>
<feature type="transmembrane region" description="Helical" evidence="1">
    <location>
        <begin position="299"/>
        <end position="323"/>
    </location>
</feature>
<feature type="transmembrane region" description="Helical" evidence="1">
    <location>
        <begin position="21"/>
        <end position="40"/>
    </location>
</feature>
<gene>
    <name evidence="2" type="ORF">JJB07_16960</name>
</gene>
<keyword evidence="1" id="KW-1133">Transmembrane helix</keyword>
<evidence type="ECO:0000313" key="3">
    <source>
        <dbReference type="Proteomes" id="UP000602284"/>
    </source>
</evidence>
<dbReference type="Proteomes" id="UP000602284">
    <property type="component" value="Unassembled WGS sequence"/>
</dbReference>
<feature type="transmembrane region" description="Helical" evidence="1">
    <location>
        <begin position="257"/>
        <end position="279"/>
    </location>
</feature>
<name>A0ABS1JDC8_9BACL</name>
<dbReference type="PANTHER" id="PTHR37305:SF2">
    <property type="entry name" value="BACITRACIN TRANSPORT PERMEASE PROTEIN BCRB"/>
    <property type="match status" value="1"/>
</dbReference>
<keyword evidence="1" id="KW-0472">Membrane</keyword>
<feature type="transmembrane region" description="Helical" evidence="1">
    <location>
        <begin position="112"/>
        <end position="133"/>
    </location>
</feature>
<dbReference type="PANTHER" id="PTHR37305">
    <property type="entry name" value="INTEGRAL MEMBRANE PROTEIN-RELATED"/>
    <property type="match status" value="1"/>
</dbReference>
<keyword evidence="1" id="KW-0812">Transmembrane</keyword>
<sequence>MRNLLALTRNETLKVLRKRRFFVVVLILLCLIPLFAYGQYTSEQRLLAKVGTSDWKAQLQQQITETEHRMQSSYLPDEQKKILALQVEQQRYYLDRNINPKSTGATTFTRFFMQYGVSLFLPLLVIVVATDIVSSEHAEGTIKLLLTRPVKRWKILLSKYLTLLIYTTLTVMITLVSCYLISGLFFGYQGWDAPMFTGFQISGGTFDATHAKAIPHWQLLLMNYGLGWISTIVVATLSFMVSVLVRGTAAGMGVMLAVLIGGNILVQLAADFPVAKYIFTSHLRLTDYVNGTPLPIPDVTLPFSLAVLGVWLVGGLIISFTTFTRRDVLA</sequence>
<keyword evidence="3" id="KW-1185">Reference proteome</keyword>
<accession>A0ABS1JDC8</accession>
<reference evidence="2 3" key="1">
    <citation type="submission" date="2021-01" db="EMBL/GenBank/DDBJ databases">
        <title>Tumebacillus sp. strain ITR2 16S ribosomal RNA gene Genome sequencing and assembly.</title>
        <authorList>
            <person name="Kang M."/>
        </authorList>
    </citation>
    <scope>NUCLEOTIDE SEQUENCE [LARGE SCALE GENOMIC DNA]</scope>
    <source>
        <strain evidence="2 3">ITR2</strain>
    </source>
</reference>
<dbReference type="EMBL" id="JAEQNB010000005">
    <property type="protein sequence ID" value="MBL0388297.1"/>
    <property type="molecule type" value="Genomic_DNA"/>
</dbReference>
<feature type="transmembrane region" description="Helical" evidence="1">
    <location>
        <begin position="225"/>
        <end position="245"/>
    </location>
</feature>
<feature type="transmembrane region" description="Helical" evidence="1">
    <location>
        <begin position="160"/>
        <end position="186"/>
    </location>
</feature>
<comment type="caution">
    <text evidence="2">The sequence shown here is derived from an EMBL/GenBank/DDBJ whole genome shotgun (WGS) entry which is preliminary data.</text>
</comment>
<proteinExistence type="predicted"/>
<dbReference type="Pfam" id="PF12679">
    <property type="entry name" value="ABC2_membrane_2"/>
    <property type="match status" value="1"/>
</dbReference>
<protein>
    <submittedName>
        <fullName evidence="2">ABC transporter permease</fullName>
    </submittedName>
</protein>
<evidence type="ECO:0000313" key="2">
    <source>
        <dbReference type="EMBL" id="MBL0388297.1"/>
    </source>
</evidence>